<evidence type="ECO:0000256" key="5">
    <source>
        <dbReference type="ARBA" id="ARBA00022454"/>
    </source>
</evidence>
<dbReference type="CDD" id="cd04497">
    <property type="entry name" value="hPOT1_OB1_like"/>
    <property type="match status" value="1"/>
</dbReference>
<evidence type="ECO:0000256" key="6">
    <source>
        <dbReference type="ARBA" id="ARBA00022895"/>
    </source>
</evidence>
<dbReference type="Pfam" id="PF02765">
    <property type="entry name" value="POT1"/>
    <property type="match status" value="1"/>
</dbReference>
<organism evidence="11 12">
    <name type="scientific">Zopfia rhizophila CBS 207.26</name>
    <dbReference type="NCBI Taxonomy" id="1314779"/>
    <lineage>
        <taxon>Eukaryota</taxon>
        <taxon>Fungi</taxon>
        <taxon>Dikarya</taxon>
        <taxon>Ascomycota</taxon>
        <taxon>Pezizomycotina</taxon>
        <taxon>Dothideomycetes</taxon>
        <taxon>Dothideomycetes incertae sedis</taxon>
        <taxon>Zopfiaceae</taxon>
        <taxon>Zopfia</taxon>
    </lineage>
</organism>
<dbReference type="InterPro" id="IPR032042">
    <property type="entry name" value="POT1PC"/>
</dbReference>
<evidence type="ECO:0000256" key="7">
    <source>
        <dbReference type="ARBA" id="ARBA00023125"/>
    </source>
</evidence>
<evidence type="ECO:0000256" key="2">
    <source>
        <dbReference type="ARBA" id="ARBA00004574"/>
    </source>
</evidence>
<reference evidence="11" key="1">
    <citation type="journal article" date="2020" name="Stud. Mycol.">
        <title>101 Dothideomycetes genomes: a test case for predicting lifestyles and emergence of pathogens.</title>
        <authorList>
            <person name="Haridas S."/>
            <person name="Albert R."/>
            <person name="Binder M."/>
            <person name="Bloem J."/>
            <person name="Labutti K."/>
            <person name="Salamov A."/>
            <person name="Andreopoulos B."/>
            <person name="Baker S."/>
            <person name="Barry K."/>
            <person name="Bills G."/>
            <person name="Bluhm B."/>
            <person name="Cannon C."/>
            <person name="Castanera R."/>
            <person name="Culley D."/>
            <person name="Daum C."/>
            <person name="Ezra D."/>
            <person name="Gonzalez J."/>
            <person name="Henrissat B."/>
            <person name="Kuo A."/>
            <person name="Liang C."/>
            <person name="Lipzen A."/>
            <person name="Lutzoni F."/>
            <person name="Magnuson J."/>
            <person name="Mondo S."/>
            <person name="Nolan M."/>
            <person name="Ohm R."/>
            <person name="Pangilinan J."/>
            <person name="Park H.-J."/>
            <person name="Ramirez L."/>
            <person name="Alfaro M."/>
            <person name="Sun H."/>
            <person name="Tritt A."/>
            <person name="Yoshinaga Y."/>
            <person name="Zwiers L.-H."/>
            <person name="Turgeon B."/>
            <person name="Goodwin S."/>
            <person name="Spatafora J."/>
            <person name="Crous P."/>
            <person name="Grigoriev I."/>
        </authorList>
    </citation>
    <scope>NUCLEOTIDE SEQUENCE</scope>
    <source>
        <strain evidence="11">CBS 207.26</strain>
    </source>
</reference>
<evidence type="ECO:0000256" key="9">
    <source>
        <dbReference type="SAM" id="MobiDB-lite"/>
    </source>
</evidence>
<dbReference type="GO" id="GO:0016233">
    <property type="term" value="P:telomere capping"/>
    <property type="evidence" value="ECO:0007669"/>
    <property type="project" value="TreeGrafter"/>
</dbReference>
<dbReference type="GO" id="GO:0098505">
    <property type="term" value="F:G-rich strand telomeric DNA binding"/>
    <property type="evidence" value="ECO:0007669"/>
    <property type="project" value="TreeGrafter"/>
</dbReference>
<feature type="compositionally biased region" description="Basic and acidic residues" evidence="9">
    <location>
        <begin position="364"/>
        <end position="373"/>
    </location>
</feature>
<dbReference type="SUPFAM" id="SSF50249">
    <property type="entry name" value="Nucleic acid-binding proteins"/>
    <property type="match status" value="2"/>
</dbReference>
<keyword evidence="7" id="KW-0238">DNA-binding</keyword>
<dbReference type="FunFam" id="2.40.50.140:FF:000303">
    <property type="entry name" value="Protection of telomeres protein 1"/>
    <property type="match status" value="1"/>
</dbReference>
<evidence type="ECO:0000256" key="1">
    <source>
        <dbReference type="ARBA" id="ARBA00004123"/>
    </source>
</evidence>
<keyword evidence="5" id="KW-0158">Chromosome</keyword>
<dbReference type="GO" id="GO:0032210">
    <property type="term" value="P:regulation of telomere maintenance via telomerase"/>
    <property type="evidence" value="ECO:0007669"/>
    <property type="project" value="TreeGrafter"/>
</dbReference>
<protein>
    <recommendedName>
        <fullName evidence="4">Protection of telomeres protein 1</fullName>
    </recommendedName>
</protein>
<keyword evidence="12" id="KW-1185">Reference proteome</keyword>
<accession>A0A6A6EJ37</accession>
<dbReference type="GO" id="GO:0000783">
    <property type="term" value="C:nuclear telomere cap complex"/>
    <property type="evidence" value="ECO:0007669"/>
    <property type="project" value="TreeGrafter"/>
</dbReference>
<dbReference type="GO" id="GO:0010521">
    <property type="term" value="F:telomerase inhibitor activity"/>
    <property type="evidence" value="ECO:0007669"/>
    <property type="project" value="TreeGrafter"/>
</dbReference>
<evidence type="ECO:0000256" key="3">
    <source>
        <dbReference type="ARBA" id="ARBA00008442"/>
    </source>
</evidence>
<feature type="region of interest" description="Disordered" evidence="9">
    <location>
        <begin position="353"/>
        <end position="373"/>
    </location>
</feature>
<comment type="subcellular location">
    <subcellularLocation>
        <location evidence="2">Chromosome</location>
        <location evidence="2">Telomere</location>
    </subcellularLocation>
    <subcellularLocation>
        <location evidence="1">Nucleus</location>
    </subcellularLocation>
</comment>
<dbReference type="InterPro" id="IPR028389">
    <property type="entry name" value="POT1"/>
</dbReference>
<keyword evidence="8" id="KW-0539">Nucleus</keyword>
<dbReference type="InterPro" id="IPR011564">
    <property type="entry name" value="Telomer_end-bd_POT1/Cdc13"/>
</dbReference>
<name>A0A6A6EJ37_9PEZI</name>
<feature type="domain" description="Telomeric single stranded DNA binding POT1/Cdc13" evidence="10">
    <location>
        <begin position="7"/>
        <end position="161"/>
    </location>
</feature>
<dbReference type="OrthoDB" id="2186770at2759"/>
<evidence type="ECO:0000313" key="12">
    <source>
        <dbReference type="Proteomes" id="UP000800200"/>
    </source>
</evidence>
<evidence type="ECO:0000313" key="11">
    <source>
        <dbReference type="EMBL" id="KAF2190160.1"/>
    </source>
</evidence>
<evidence type="ECO:0000259" key="10">
    <source>
        <dbReference type="SMART" id="SM00976"/>
    </source>
</evidence>
<dbReference type="EMBL" id="ML994619">
    <property type="protein sequence ID" value="KAF2190160.1"/>
    <property type="molecule type" value="Genomic_DNA"/>
</dbReference>
<proteinExistence type="inferred from homology"/>
<dbReference type="SMART" id="SM00976">
    <property type="entry name" value="Telo_bind"/>
    <property type="match status" value="1"/>
</dbReference>
<sequence length="603" mass="67206">MDRPEGFIPISTAGTYQGTVANLIGVVVKDVAPPTQTKGTDWCLSFTIQDCFDGQSDHVSTISCRIFRKNPAMLPKVTGIGDVIILRRVGINQFRGKCDAIVAHKHNSEVICFKNSGIPMPDSELHIAGGVNKIPHSAVPDSITPTLGEQMYAVELKGAAKSFVDGLLRMQGLAPKAPVAIRSGGQKLSLIKDLESGNFYDIRGQVVKVYSEITGVDLYITDYTENNGLVLHQDPQELANEDDGYTPSSVQKWQGPFGQLTLAIRLYDPHAAWATSNIREGDFVYVRNVRTKFGKSNKLEGALHSDRDNPLKVDIRKLTTQSDIDDINKRKAAYEKGRAAAFVVNEPKKASALKKEKKAKKKAQKEQEQQELQEKLEKEVANATGSNAHVRCSFSDVRLSTVSDILSNPARKITGVNGKELVLPFVNARYRSRLRVLDFYPSNLEDFSHCLDDQKWNKQMSKLNLDDDATVTPSPQSRWEWAFQVIVEDASTPARTAPDQMTLIVAADGAECLLKMDACDLRAGSQRQAVKELEEKLFILWGNLQELKAVGVRFPLQGDDKKKLKNKPFECIIEEYGYFDKEQHGEWKNAQRLHRMNSTTIIS</sequence>
<dbReference type="Pfam" id="PF16686">
    <property type="entry name" value="POT1PC"/>
    <property type="match status" value="1"/>
</dbReference>
<feature type="compositionally biased region" description="Basic residues" evidence="9">
    <location>
        <begin position="353"/>
        <end position="363"/>
    </location>
</feature>
<dbReference type="Gene3D" id="2.40.50.140">
    <property type="entry name" value="Nucleic acid-binding proteins"/>
    <property type="match status" value="3"/>
</dbReference>
<evidence type="ECO:0000256" key="8">
    <source>
        <dbReference type="ARBA" id="ARBA00023242"/>
    </source>
</evidence>
<dbReference type="AlphaFoldDB" id="A0A6A6EJ37"/>
<keyword evidence="6" id="KW-0779">Telomere</keyword>
<comment type="similarity">
    <text evidence="3">Belongs to the telombin family.</text>
</comment>
<dbReference type="PANTHER" id="PTHR14513:SF0">
    <property type="entry name" value="PROTECTION OF TELOMERES PROTEIN 1"/>
    <property type="match status" value="1"/>
</dbReference>
<dbReference type="PANTHER" id="PTHR14513">
    <property type="entry name" value="PROTECTION OF TELOMERES 1"/>
    <property type="match status" value="1"/>
</dbReference>
<gene>
    <name evidence="11" type="ORF">K469DRAFT_699768</name>
</gene>
<dbReference type="Proteomes" id="UP000800200">
    <property type="component" value="Unassembled WGS sequence"/>
</dbReference>
<dbReference type="InterPro" id="IPR012340">
    <property type="entry name" value="NA-bd_OB-fold"/>
</dbReference>
<evidence type="ECO:0000256" key="4">
    <source>
        <dbReference type="ARBA" id="ARBA00015253"/>
    </source>
</evidence>